<reference evidence="5" key="1">
    <citation type="submission" date="2016-11" db="EMBL/GenBank/DDBJ databases">
        <authorList>
            <person name="Varghese N."/>
            <person name="Submissions S."/>
        </authorList>
    </citation>
    <scope>NUCLEOTIDE SEQUENCE [LARGE SCALE GENOMIC DNA]</scope>
    <source>
        <strain evidence="5">DSM 22363</strain>
    </source>
</reference>
<keyword evidence="2" id="KW-0012">Acyltransferase</keyword>
<dbReference type="AlphaFoldDB" id="A0A1N6CN13"/>
<sequence length="173" mass="19981">MAEEWIIRRASEEDAPLLPDIEISAGAAFRTQQDLEWVADDEVWSAEEHLDWMEKGLVWVAAESRNRPVAFLITEVFGDTLHVWEVSVHHAEQGHGLGRRLMEVAEAHAREAGLRDLTLTTFRDVVFNEQFYHRLGYQTLHADEISPRLQQVLEREAAEGLPIDRRCAMRKRL</sequence>
<dbReference type="SUPFAM" id="SSF55729">
    <property type="entry name" value="Acyl-CoA N-acyltransferases (Nat)"/>
    <property type="match status" value="1"/>
</dbReference>
<evidence type="ECO:0000256" key="1">
    <source>
        <dbReference type="ARBA" id="ARBA00022679"/>
    </source>
</evidence>
<evidence type="ECO:0000313" key="4">
    <source>
        <dbReference type="EMBL" id="SIN59971.1"/>
    </source>
</evidence>
<dbReference type="CDD" id="cd04301">
    <property type="entry name" value="NAT_SF"/>
    <property type="match status" value="1"/>
</dbReference>
<keyword evidence="1" id="KW-0808">Transferase</keyword>
<evidence type="ECO:0000256" key="2">
    <source>
        <dbReference type="ARBA" id="ARBA00023315"/>
    </source>
</evidence>
<dbReference type="Gene3D" id="3.40.630.30">
    <property type="match status" value="1"/>
</dbReference>
<dbReference type="PANTHER" id="PTHR43800:SF1">
    <property type="entry name" value="PEPTIDYL-LYSINE N-ACETYLTRANSFERASE YJAB"/>
    <property type="match status" value="1"/>
</dbReference>
<dbReference type="InterPro" id="IPR000182">
    <property type="entry name" value="GNAT_dom"/>
</dbReference>
<dbReference type="EMBL" id="FSQW01000001">
    <property type="protein sequence ID" value="SIN59971.1"/>
    <property type="molecule type" value="Genomic_DNA"/>
</dbReference>
<dbReference type="PROSITE" id="PS51186">
    <property type="entry name" value="GNAT"/>
    <property type="match status" value="1"/>
</dbReference>
<evidence type="ECO:0000259" key="3">
    <source>
        <dbReference type="PROSITE" id="PS51186"/>
    </source>
</evidence>
<dbReference type="RefSeq" id="WP_074203574.1">
    <property type="nucleotide sequence ID" value="NZ_FSQW01000001.1"/>
</dbReference>
<name>A0A1N6CN13_9SPHN</name>
<dbReference type="GO" id="GO:0016747">
    <property type="term" value="F:acyltransferase activity, transferring groups other than amino-acyl groups"/>
    <property type="evidence" value="ECO:0007669"/>
    <property type="project" value="InterPro"/>
</dbReference>
<keyword evidence="5" id="KW-1185">Reference proteome</keyword>
<feature type="domain" description="N-acetyltransferase" evidence="3">
    <location>
        <begin position="5"/>
        <end position="173"/>
    </location>
</feature>
<organism evidence="4 5">
    <name type="scientific">Parasphingorhabdus marina DSM 22363</name>
    <dbReference type="NCBI Taxonomy" id="1123272"/>
    <lineage>
        <taxon>Bacteria</taxon>
        <taxon>Pseudomonadati</taxon>
        <taxon>Pseudomonadota</taxon>
        <taxon>Alphaproteobacteria</taxon>
        <taxon>Sphingomonadales</taxon>
        <taxon>Sphingomonadaceae</taxon>
        <taxon>Parasphingorhabdus</taxon>
    </lineage>
</organism>
<dbReference type="Pfam" id="PF00583">
    <property type="entry name" value="Acetyltransf_1"/>
    <property type="match status" value="1"/>
</dbReference>
<proteinExistence type="predicted"/>
<dbReference type="STRING" id="1123272.SAMN02745824_0509"/>
<evidence type="ECO:0000313" key="5">
    <source>
        <dbReference type="Proteomes" id="UP000185192"/>
    </source>
</evidence>
<accession>A0A1N6CN13</accession>
<gene>
    <name evidence="4" type="ORF">SAMN02745824_0509</name>
</gene>
<dbReference type="InterPro" id="IPR016181">
    <property type="entry name" value="Acyl_CoA_acyltransferase"/>
</dbReference>
<protein>
    <submittedName>
        <fullName evidence="4">N-acetylglutamate synthase, GNAT family</fullName>
    </submittedName>
</protein>
<dbReference type="PANTHER" id="PTHR43800">
    <property type="entry name" value="PEPTIDYL-LYSINE N-ACETYLTRANSFERASE YJAB"/>
    <property type="match status" value="1"/>
</dbReference>
<dbReference type="Proteomes" id="UP000185192">
    <property type="component" value="Unassembled WGS sequence"/>
</dbReference>
<dbReference type="OrthoDB" id="572496at2"/>